<sequence>MTQIQAISATHLPDFSRVVIQAGRVPGHNGEPPVRSFPQYKAVFGLLVCHPTVTIMPPDICKCIAPRTYIKPRDIPALR</sequence>
<dbReference type="EMBL" id="DP000238">
    <property type="protein sequence ID" value="ABK77643.1"/>
    <property type="molecule type" value="Genomic_DNA"/>
</dbReference>
<accession>A0RWC6</accession>
<gene>
    <name evidence="1" type="ordered locus">CENSYa_1011</name>
</gene>
<dbReference type="Proteomes" id="UP000000758">
    <property type="component" value="Chromosome"/>
</dbReference>
<organism evidence="1 2">
    <name type="scientific">Cenarchaeum symbiosum (strain A)</name>
    <dbReference type="NCBI Taxonomy" id="414004"/>
    <lineage>
        <taxon>Archaea</taxon>
        <taxon>Nitrososphaerota</taxon>
        <taxon>Candidatus Cenarchaeales</taxon>
        <taxon>Candidatus Cenarchaeaceae</taxon>
        <taxon>Candidatus Cenarchaeum</taxon>
    </lineage>
</organism>
<name>A0RWC6_CENSY</name>
<dbReference type="AlphaFoldDB" id="A0RWC6"/>
<evidence type="ECO:0000313" key="1">
    <source>
        <dbReference type="EMBL" id="ABK77643.1"/>
    </source>
</evidence>
<proteinExistence type="predicted"/>
<keyword evidence="2" id="KW-1185">Reference proteome</keyword>
<dbReference type="KEGG" id="csy:CENSYa_1011"/>
<evidence type="ECO:0000313" key="2">
    <source>
        <dbReference type="Proteomes" id="UP000000758"/>
    </source>
</evidence>
<dbReference type="HOGENOM" id="CLU_2597537_0_0_2"/>
<dbReference type="EnsemblBacteria" id="ABK77643">
    <property type="protein sequence ID" value="ABK77643"/>
    <property type="gene ID" value="CENSYa_1011"/>
</dbReference>
<protein>
    <submittedName>
        <fullName evidence="1">Uncharacterized protein</fullName>
    </submittedName>
</protein>
<reference evidence="1 2" key="1">
    <citation type="journal article" date="2006" name="Proc. Natl. Acad. Sci. U.S.A.">
        <title>Genomic analysis of the uncultivated marine crenarchaeote Cenarchaeum symbiosum.</title>
        <authorList>
            <person name="Hallam S.J."/>
            <person name="Konstantinidis K.T."/>
            <person name="Putnam N."/>
            <person name="Schleper C."/>
            <person name="Watanabe Y."/>
            <person name="Sugahara J."/>
            <person name="Preston C."/>
            <person name="de la Torre J."/>
            <person name="Richardson P.M."/>
            <person name="DeLong E.F."/>
        </authorList>
    </citation>
    <scope>NUCLEOTIDE SEQUENCE [LARGE SCALE GENOMIC DNA]</scope>
    <source>
        <strain evidence="2">A</strain>
    </source>
</reference>